<keyword evidence="3" id="KW-0378">Hydrolase</keyword>
<proteinExistence type="inferred from homology"/>
<keyword evidence="2" id="KW-0645">Protease</keyword>
<dbReference type="PROSITE" id="PS50853">
    <property type="entry name" value="FN3"/>
    <property type="match status" value="1"/>
</dbReference>
<comment type="caution">
    <text evidence="6">The sequence shown here is derived from an EMBL/GenBank/DDBJ whole genome shotgun (WGS) entry which is preliminary data.</text>
</comment>
<dbReference type="InterPro" id="IPR036116">
    <property type="entry name" value="FN3_sf"/>
</dbReference>
<sequence length="89" mass="10129">MLFFLKLNYTINIKIKKTIKKNILKLFLFVSLGLITTLVFTSANLHIDALGPPGRPVITDINRHGCTITWTPPRYDGGAPVTHYQVEYR</sequence>
<feature type="transmembrane region" description="Helical" evidence="4">
    <location>
        <begin position="26"/>
        <end position="47"/>
    </location>
</feature>
<dbReference type="InterPro" id="IPR013783">
    <property type="entry name" value="Ig-like_fold"/>
</dbReference>
<keyword evidence="4" id="KW-1133">Transmembrane helix</keyword>
<dbReference type="GO" id="GO:0008234">
    <property type="term" value="F:cysteine-type peptidase activity"/>
    <property type="evidence" value="ECO:0007669"/>
    <property type="project" value="UniProtKB-KW"/>
</dbReference>
<feature type="domain" description="Fibronectin type-III" evidence="5">
    <location>
        <begin position="52"/>
        <end position="89"/>
    </location>
</feature>
<dbReference type="Pfam" id="PF00041">
    <property type="entry name" value="fn3"/>
    <property type="match status" value="1"/>
</dbReference>
<dbReference type="InterPro" id="IPR003961">
    <property type="entry name" value="FN3_dom"/>
</dbReference>
<gene>
    <name evidence="6" type="ORF">IE90_03225</name>
</gene>
<dbReference type="Gene3D" id="2.60.40.10">
    <property type="entry name" value="Immunoglobulins"/>
    <property type="match status" value="1"/>
</dbReference>
<name>A0AB34R6J6_9PORP</name>
<dbReference type="GO" id="GO:0006508">
    <property type="term" value="P:proteolysis"/>
    <property type="evidence" value="ECO:0007669"/>
    <property type="project" value="UniProtKB-KW"/>
</dbReference>
<keyword evidence="4" id="KW-0812">Transmembrane</keyword>
<evidence type="ECO:0000259" key="5">
    <source>
        <dbReference type="PROSITE" id="PS50853"/>
    </source>
</evidence>
<reference evidence="6 7" key="1">
    <citation type="submission" date="2014-07" db="EMBL/GenBank/DDBJ databases">
        <title>Porphyromonadaceae bacterium OUH 334697 = ATCC BAA-2682 = DSM 28341 draft genome.</title>
        <authorList>
            <person name="Sydenham T.V."/>
            <person name="Hasman H."/>
            <person name="Justesen U.S."/>
        </authorList>
    </citation>
    <scope>NUCLEOTIDE SEQUENCE [LARGE SCALE GENOMIC DNA]</scope>
    <source>
        <strain evidence="6 7">OUH 334697</strain>
    </source>
</reference>
<accession>A0AB34R6J6</accession>
<evidence type="ECO:0000313" key="6">
    <source>
        <dbReference type="EMBL" id="KIO47034.1"/>
    </source>
</evidence>
<evidence type="ECO:0000313" key="7">
    <source>
        <dbReference type="Proteomes" id="UP000031937"/>
    </source>
</evidence>
<comment type="similarity">
    <text evidence="1">Belongs to the peptidase C25 family.</text>
</comment>
<protein>
    <recommendedName>
        <fullName evidence="5">Fibronectin type-III domain-containing protein</fullName>
    </recommendedName>
</protein>
<evidence type="ECO:0000256" key="2">
    <source>
        <dbReference type="ARBA" id="ARBA00022670"/>
    </source>
</evidence>
<dbReference type="CDD" id="cd00063">
    <property type="entry name" value="FN3"/>
    <property type="match status" value="1"/>
</dbReference>
<evidence type="ECO:0000256" key="4">
    <source>
        <dbReference type="SAM" id="Phobius"/>
    </source>
</evidence>
<dbReference type="SUPFAM" id="SSF49265">
    <property type="entry name" value="Fibronectin type III"/>
    <property type="match status" value="1"/>
</dbReference>
<evidence type="ECO:0000256" key="3">
    <source>
        <dbReference type="ARBA" id="ARBA00022807"/>
    </source>
</evidence>
<organism evidence="6 7">
    <name type="scientific">Sanguibacteroides justesenii</name>
    <dbReference type="NCBI Taxonomy" id="1547597"/>
    <lineage>
        <taxon>Bacteria</taxon>
        <taxon>Pseudomonadati</taxon>
        <taxon>Bacteroidota</taxon>
        <taxon>Bacteroidia</taxon>
        <taxon>Bacteroidales</taxon>
        <taxon>Porphyromonadaceae</taxon>
        <taxon>Sanguibacteroides</taxon>
    </lineage>
</organism>
<evidence type="ECO:0000256" key="1">
    <source>
        <dbReference type="ARBA" id="ARBA00006067"/>
    </source>
</evidence>
<keyword evidence="4" id="KW-0472">Membrane</keyword>
<dbReference type="AlphaFoldDB" id="A0AB34R6J6"/>
<dbReference type="Proteomes" id="UP000031937">
    <property type="component" value="Unassembled WGS sequence"/>
</dbReference>
<keyword evidence="3" id="KW-0788">Thiol protease</keyword>
<dbReference type="EMBL" id="JPIT01000008">
    <property type="protein sequence ID" value="KIO47034.1"/>
    <property type="molecule type" value="Genomic_DNA"/>
</dbReference>
<dbReference type="RefSeq" id="WP_041502441.1">
    <property type="nucleotide sequence ID" value="NZ_JPIT01000008.1"/>
</dbReference>